<evidence type="ECO:0000313" key="2">
    <source>
        <dbReference type="EMBL" id="PIS17876.1"/>
    </source>
</evidence>
<dbReference type="Proteomes" id="UP000229574">
    <property type="component" value="Unassembled WGS sequence"/>
</dbReference>
<evidence type="ECO:0000313" key="3">
    <source>
        <dbReference type="Proteomes" id="UP000229574"/>
    </source>
</evidence>
<organism evidence="2 3">
    <name type="scientific">Candidatus Collierbacteria bacterium CG09_land_8_20_14_0_10_46_12</name>
    <dbReference type="NCBI Taxonomy" id="1974533"/>
    <lineage>
        <taxon>Bacteria</taxon>
        <taxon>Candidatus Collieribacteriota</taxon>
    </lineage>
</organism>
<dbReference type="AlphaFoldDB" id="A0A2H0WYX4"/>
<dbReference type="Pfam" id="PF13451">
    <property type="entry name" value="zf_Tbcl"/>
    <property type="match status" value="1"/>
</dbReference>
<name>A0A2H0WYX4_9BACT</name>
<dbReference type="InterPro" id="IPR025306">
    <property type="entry name" value="Zn-bnd_dom_prob"/>
</dbReference>
<comment type="caution">
    <text evidence="2">The sequence shown here is derived from an EMBL/GenBank/DDBJ whole genome shotgun (WGS) entry which is preliminary data.</text>
</comment>
<reference evidence="3" key="1">
    <citation type="submission" date="2017-09" db="EMBL/GenBank/DDBJ databases">
        <title>Depth-based differentiation of microbial function through sediment-hosted aquifers and enrichment of novel symbionts in the deep terrestrial subsurface.</title>
        <authorList>
            <person name="Probst A.J."/>
            <person name="Ladd B."/>
            <person name="Jarett J.K."/>
            <person name="Geller-Mcgrath D.E."/>
            <person name="Sieber C.M.K."/>
            <person name="Emerson J.B."/>
            <person name="Anantharaman K."/>
            <person name="Thomas B.C."/>
            <person name="Malmstrom R."/>
            <person name="Stieglmeier M."/>
            <person name="Klingl A."/>
            <person name="Woyke T."/>
            <person name="Ryan C.M."/>
            <person name="Banfield J.F."/>
        </authorList>
    </citation>
    <scope>NUCLEOTIDE SEQUENCE [LARGE SCALE GENOMIC DNA]</scope>
</reference>
<protein>
    <submittedName>
        <fullName evidence="2">Cytochrome C551</fullName>
    </submittedName>
</protein>
<sequence length="60" mass="7047">MVEKKYITLKCSNCGNGFVWSEEEQSLYKQRGILAPEYCPICRGIIEAKERDKARSKYER</sequence>
<gene>
    <name evidence="2" type="ORF">COT54_02310</name>
</gene>
<proteinExistence type="predicted"/>
<accession>A0A2H0WYX4</accession>
<evidence type="ECO:0000259" key="1">
    <source>
        <dbReference type="Pfam" id="PF13451"/>
    </source>
</evidence>
<feature type="domain" description="Probable zinc-binding" evidence="1">
    <location>
        <begin position="8"/>
        <end position="44"/>
    </location>
</feature>
<dbReference type="EMBL" id="PEYY01000091">
    <property type="protein sequence ID" value="PIS17876.1"/>
    <property type="molecule type" value="Genomic_DNA"/>
</dbReference>